<reference evidence="11" key="1">
    <citation type="submission" date="2022-03" db="EMBL/GenBank/DDBJ databases">
        <title>De novo assembled genomes of Belliella spp. (Cyclobacteriaceae) strains.</title>
        <authorList>
            <person name="Szabo A."/>
            <person name="Korponai K."/>
            <person name="Felfoldi T."/>
        </authorList>
    </citation>
    <scope>NUCLEOTIDE SEQUENCE</scope>
    <source>
        <strain evidence="11">DSM 111904</strain>
    </source>
</reference>
<keyword evidence="4" id="KW-0732">Signal</keyword>
<dbReference type="InterPro" id="IPR024079">
    <property type="entry name" value="MetalloPept_cat_dom_sf"/>
</dbReference>
<dbReference type="InterPro" id="IPR026444">
    <property type="entry name" value="Secre_tail"/>
</dbReference>
<evidence type="ECO:0000256" key="2">
    <source>
        <dbReference type="ARBA" id="ARBA00022670"/>
    </source>
</evidence>
<keyword evidence="5" id="KW-0378">Hydrolase</keyword>
<evidence type="ECO:0000313" key="12">
    <source>
        <dbReference type="Proteomes" id="UP001165489"/>
    </source>
</evidence>
<keyword evidence="8" id="KW-1015">Disulfide bond</keyword>
<sequence length="1023" mass="114014">MIRTSNRMRVNFCFTLFFFILSFSIKAQSFFGQPLQHIHDEKCAHTYFEKLQEEALGVYGSKDYFESWINGKIEEVAKSPRIQSRTQNDVRLIPVVVHVIHNGTPVGQGTNIPVSQIESQIRILNEDFRRQNLDRNQTPSEFLNIAADANIEFVLAKVDPRGLPTDGIVRVQGTKSVYDQTDAALISELSSWPQEDYLNMWVIPLQQPFIGYATFPVSDLPGLNFVPTQRELDGVTVDYRYFGEGGNAVAGSRGRTATHEVGHFLGLRHIWGDAQNPANGCDVDDFVEDTPNQQTANNSCRINNPIFSCGSRDMTENYMDYSPDACMNLFTQGQVNRMNAVLEFSPRRGSLINNFATQDPNPPGLDLSLERIINPQDLICENTIVPTLEILNRGTSPVTSAVIEIRLNGALIQSRNFTLNLAIGDMITVDFNPITLNGNGQDEFQAIITQVNGQESDENPTNNTLSSTPVLQAALSLPYSINLSTGTDNWLIRNPDSSLTWERISLPISGTSQNLMRIRNYDYEAQGALDFFISPSINLNDFPNAQLTFNMAHAPYNAAGFSDAMFIAVSTDCGNTFNILDAPYSKESFQLQTSDAIIEEFIPTSNAQFRREIVNLEAYNDFDNVRIAFIARNGYGNNIYLKDIEVLTEETYRYKLDLIRLLSPGPINNGTQSEEVLQVFNSGNLTVNSFTLDRQTNNSITQTLIGTGFNISPNESLNLEIDNSLNTNGTSRLSYEIKFPNFDQNPNNKSSLIQFNVRNTNTVTVPWRQNFNNSTVLEPWTSINVNSNQNSWEILPLQSETQNNLIRLRSDNASDENWVGSPIFNLSSSRQASIFYSLAASNQSPNTVFKIMGSLDGGVNYTELGRKTGDEINTLASGVVNPNTSTHFSREFIDLSSLAGSGRTNVRIAFVAENGSPSNDPIYIDDIELFLSANPDPVDPGLGNTIIYPNPARDVFNVTFNLRSNEQVNIQVISSTGAIVQDIDYPNTLNQTYTFSTQLFSKGVFIVKITSNSITETRKLIIH</sequence>
<evidence type="ECO:0000256" key="3">
    <source>
        <dbReference type="ARBA" id="ARBA00022723"/>
    </source>
</evidence>
<keyword evidence="3" id="KW-0479">Metal-binding</keyword>
<dbReference type="PANTHER" id="PTHR47466">
    <property type="match status" value="1"/>
</dbReference>
<evidence type="ECO:0000256" key="8">
    <source>
        <dbReference type="ARBA" id="ARBA00023157"/>
    </source>
</evidence>
<evidence type="ECO:0000259" key="9">
    <source>
        <dbReference type="Pfam" id="PF05572"/>
    </source>
</evidence>
<dbReference type="SUPFAM" id="SSF55486">
    <property type="entry name" value="Metalloproteases ('zincins'), catalytic domain"/>
    <property type="match status" value="1"/>
</dbReference>
<evidence type="ECO:0000256" key="5">
    <source>
        <dbReference type="ARBA" id="ARBA00022801"/>
    </source>
</evidence>
<keyword evidence="7" id="KW-0482">Metalloprotease</keyword>
<evidence type="ECO:0000256" key="6">
    <source>
        <dbReference type="ARBA" id="ARBA00022833"/>
    </source>
</evidence>
<evidence type="ECO:0000313" key="11">
    <source>
        <dbReference type="EMBL" id="MCH7408561.1"/>
    </source>
</evidence>
<evidence type="ECO:0000259" key="10">
    <source>
        <dbReference type="Pfam" id="PF18962"/>
    </source>
</evidence>
<keyword evidence="2" id="KW-0645">Protease</keyword>
<keyword evidence="12" id="KW-1185">Reference proteome</keyword>
<dbReference type="EMBL" id="JAKZGP010000006">
    <property type="protein sequence ID" value="MCH7408561.1"/>
    <property type="molecule type" value="Genomic_DNA"/>
</dbReference>
<proteinExistence type="inferred from homology"/>
<name>A0ABS9UWN2_9BACT</name>
<dbReference type="NCBIfam" id="NF038128">
    <property type="entry name" value="choice_anch_J"/>
    <property type="match status" value="1"/>
</dbReference>
<dbReference type="RefSeq" id="WP_241346820.1">
    <property type="nucleotide sequence ID" value="NZ_JAKZGP010000006.1"/>
</dbReference>
<dbReference type="Proteomes" id="UP001165489">
    <property type="component" value="Unassembled WGS sequence"/>
</dbReference>
<evidence type="ECO:0000256" key="1">
    <source>
        <dbReference type="ARBA" id="ARBA00008721"/>
    </source>
</evidence>
<dbReference type="InterPro" id="IPR013783">
    <property type="entry name" value="Ig-like_fold"/>
</dbReference>
<dbReference type="CDD" id="cd04275">
    <property type="entry name" value="ZnMc_pappalysin_like"/>
    <property type="match status" value="1"/>
</dbReference>
<gene>
    <name evidence="11" type="ORF">MM239_04085</name>
</gene>
<evidence type="ECO:0000256" key="4">
    <source>
        <dbReference type="ARBA" id="ARBA00022729"/>
    </source>
</evidence>
<dbReference type="Gene3D" id="2.60.40.10">
    <property type="entry name" value="Immunoglobulins"/>
    <property type="match status" value="1"/>
</dbReference>
<comment type="caution">
    <text evidence="11">The sequence shown here is derived from an EMBL/GenBank/DDBJ whole genome shotgun (WGS) entry which is preliminary data.</text>
</comment>
<dbReference type="Pfam" id="PF05572">
    <property type="entry name" value="Peptidase_M43"/>
    <property type="match status" value="1"/>
</dbReference>
<feature type="domain" description="Peptidase M43 pregnancy-associated plasma-A" evidence="9">
    <location>
        <begin position="231"/>
        <end position="343"/>
    </location>
</feature>
<feature type="domain" description="Secretion system C-terminal sorting" evidence="10">
    <location>
        <begin position="947"/>
        <end position="1022"/>
    </location>
</feature>
<dbReference type="Gene3D" id="3.40.390.10">
    <property type="entry name" value="Collagenase (Catalytic Domain)"/>
    <property type="match status" value="1"/>
</dbReference>
<dbReference type="InterPro" id="IPR008754">
    <property type="entry name" value="Peptidase_M43"/>
</dbReference>
<comment type="similarity">
    <text evidence="1">Belongs to the peptidase M43B family.</text>
</comment>
<dbReference type="NCBIfam" id="TIGR04183">
    <property type="entry name" value="Por_Secre_tail"/>
    <property type="match status" value="1"/>
</dbReference>
<organism evidence="11 12">
    <name type="scientific">Belliella filtrata</name>
    <dbReference type="NCBI Taxonomy" id="2923435"/>
    <lineage>
        <taxon>Bacteria</taxon>
        <taxon>Pseudomonadati</taxon>
        <taxon>Bacteroidota</taxon>
        <taxon>Cytophagia</taxon>
        <taxon>Cytophagales</taxon>
        <taxon>Cyclobacteriaceae</taxon>
        <taxon>Belliella</taxon>
    </lineage>
</organism>
<evidence type="ECO:0000256" key="7">
    <source>
        <dbReference type="ARBA" id="ARBA00023049"/>
    </source>
</evidence>
<dbReference type="Pfam" id="PF18962">
    <property type="entry name" value="Por_Secre_tail"/>
    <property type="match status" value="1"/>
</dbReference>
<accession>A0ABS9UWN2</accession>
<protein>
    <submittedName>
        <fullName evidence="11">Choice-of-anchor J domain-containing protein</fullName>
    </submittedName>
</protein>
<keyword evidence="6" id="KW-0862">Zinc</keyword>
<dbReference type="PANTHER" id="PTHR47466:SF1">
    <property type="entry name" value="METALLOPROTEASE MEP1 (AFU_ORTHOLOGUE AFUA_1G07730)-RELATED"/>
    <property type="match status" value="1"/>
</dbReference>